<keyword evidence="2" id="KW-1185">Reference proteome</keyword>
<accession>A0A9N9HI10</accession>
<name>A0A9N9HI10_9GLOM</name>
<dbReference type="EMBL" id="CAJVQA010008683">
    <property type="protein sequence ID" value="CAG8675484.1"/>
    <property type="molecule type" value="Genomic_DNA"/>
</dbReference>
<sequence>MKRQLDSENTVFEFCIKQISAFVHAVEKRIEKSKKLVEIDLLKKTEAEKAANKQCLTVNELLEQTCNAY</sequence>
<gene>
    <name evidence="1" type="ORF">CPELLU_LOCUS10498</name>
</gene>
<evidence type="ECO:0000313" key="1">
    <source>
        <dbReference type="EMBL" id="CAG8675484.1"/>
    </source>
</evidence>
<proteinExistence type="predicted"/>
<dbReference type="Proteomes" id="UP000789759">
    <property type="component" value="Unassembled WGS sequence"/>
</dbReference>
<dbReference type="AlphaFoldDB" id="A0A9N9HI10"/>
<comment type="caution">
    <text evidence="1">The sequence shown here is derived from an EMBL/GenBank/DDBJ whole genome shotgun (WGS) entry which is preliminary data.</text>
</comment>
<evidence type="ECO:0000313" key="2">
    <source>
        <dbReference type="Proteomes" id="UP000789759"/>
    </source>
</evidence>
<protein>
    <submittedName>
        <fullName evidence="1">9732_t:CDS:1</fullName>
    </submittedName>
</protein>
<reference evidence="1" key="1">
    <citation type="submission" date="2021-06" db="EMBL/GenBank/DDBJ databases">
        <authorList>
            <person name="Kallberg Y."/>
            <person name="Tangrot J."/>
            <person name="Rosling A."/>
        </authorList>
    </citation>
    <scope>NUCLEOTIDE SEQUENCE</scope>
    <source>
        <strain evidence="1">FL966</strain>
    </source>
</reference>
<organism evidence="1 2">
    <name type="scientific">Cetraspora pellucida</name>
    <dbReference type="NCBI Taxonomy" id="1433469"/>
    <lineage>
        <taxon>Eukaryota</taxon>
        <taxon>Fungi</taxon>
        <taxon>Fungi incertae sedis</taxon>
        <taxon>Mucoromycota</taxon>
        <taxon>Glomeromycotina</taxon>
        <taxon>Glomeromycetes</taxon>
        <taxon>Diversisporales</taxon>
        <taxon>Gigasporaceae</taxon>
        <taxon>Cetraspora</taxon>
    </lineage>
</organism>